<sequence>MRRRNESKELSLYKPLITFIAYEDESPTSYLLRLAEANSYNSASWLIRTESGGYKGGLLNYNKTFQLLVNFPWTGFHYLEKIKELCSLPTNNLVNNGLRYCPLCLRENRYYRMIWQLKSSFACLKHKVWLIDSCPQCGEIIQSKTNLYCPCKNGHLVSKNQAITEEIPRELYLLQQYLLSGYLSKPESTYSLLANKAKITLQERIELFLFLIKWPHSVPKLEGRSYSKHYKIKELKPLLEELASILLSKGLGFWRFLYKLNQFDKTNQSVVKYKPVFVKFYRDFYNQFNTPQYRIFREIIEKFISCYWQWQITKRNVFYNEKFADNYNWIPIKQATQEYSISPTLLKKAIKEKLVISSISKKENRIFTLVHAESIKMQLHKLRNIVNFTEAQQRLGLTKKQFSQIIGSNHFPEAKRPGYDFIKWQFSKESIEHYLRCLFKNKTPIQEEAVTIAEAMKVVGGSVRPALPKLLESIKEGFISVTIQRDNYKNIKSLRVSREQLKQWIVDNDDMKDYLTIPQVAKLLNINQEIAYQLVNIGLITCQLDNNSKKRFVSETFLELFTKEYVFLSEIAKAIRITSRTLITYLAKKEIYPIDHLSDKKLRLKVFSRESLKEIIILKDIV</sequence>
<gene>
    <name evidence="2" type="ORF">DM558_12410</name>
</gene>
<dbReference type="Pfam" id="PF06527">
    <property type="entry name" value="TniQ"/>
    <property type="match status" value="1"/>
</dbReference>
<keyword evidence="3" id="KW-1185">Reference proteome</keyword>
<protein>
    <recommendedName>
        <fullName evidence="1">TniQ domain-containing protein</fullName>
    </recommendedName>
</protein>
<dbReference type="EMBL" id="CP029822">
    <property type="protein sequence ID" value="AZS51521.1"/>
    <property type="molecule type" value="Genomic_DNA"/>
</dbReference>
<dbReference type="Proteomes" id="UP000273143">
    <property type="component" value="Chromosome"/>
</dbReference>
<dbReference type="RefSeq" id="WP_127164271.1">
    <property type="nucleotide sequence ID" value="NZ_CP029822.1"/>
</dbReference>
<reference evidence="3" key="1">
    <citation type="submission" date="2018-06" db="EMBL/GenBank/DDBJ databases">
        <title>Complete genome of Pseudomonas insecticola strain QZS01.</title>
        <authorList>
            <person name="Wang J."/>
            <person name="Su Q."/>
        </authorList>
    </citation>
    <scope>NUCLEOTIDE SEQUENCE [LARGE SCALE GENOMIC DNA]</scope>
    <source>
        <strain evidence="3">QZS01</strain>
    </source>
</reference>
<name>A0A3Q9JNZ9_9GAMM</name>
<feature type="domain" description="TniQ" evidence="1">
    <location>
        <begin position="21"/>
        <end position="129"/>
    </location>
</feature>
<dbReference type="KEGG" id="emo:DM558_12410"/>
<evidence type="ECO:0000313" key="2">
    <source>
        <dbReference type="EMBL" id="AZS51521.1"/>
    </source>
</evidence>
<dbReference type="AlphaFoldDB" id="A0A3Q9JNZ9"/>
<organism evidence="2 3">
    <name type="scientific">Entomomonas moraniae</name>
    <dbReference type="NCBI Taxonomy" id="2213226"/>
    <lineage>
        <taxon>Bacteria</taxon>
        <taxon>Pseudomonadati</taxon>
        <taxon>Pseudomonadota</taxon>
        <taxon>Gammaproteobacteria</taxon>
        <taxon>Pseudomonadales</taxon>
        <taxon>Pseudomonadaceae</taxon>
        <taxon>Entomomonas</taxon>
    </lineage>
</organism>
<accession>A0A3Q9JNZ9</accession>
<dbReference type="InterPro" id="IPR009492">
    <property type="entry name" value="TniQ"/>
</dbReference>
<evidence type="ECO:0000259" key="1">
    <source>
        <dbReference type="Pfam" id="PF06527"/>
    </source>
</evidence>
<proteinExistence type="predicted"/>
<evidence type="ECO:0000313" key="3">
    <source>
        <dbReference type="Proteomes" id="UP000273143"/>
    </source>
</evidence>